<sequence length="608" mass="67488">MGLSSLLKDAKEVARVAKEAYQAATANGREVDVDVTADNEPDDDDRARLPPVLVATADLDKCISKCLQRFNKLIAKSRSTGTKFTDAQFPVTTTPNKCLYTCRLMKNEEIPAPSMWKRASEISARPQMFVDGVAAGDIQQGALGSCYFLGALAAIAAHKAHLESLIIAHDFEAGIVAVRFFKNNLWHAVIIDDYIGLASDGSILYARCTDPDEFWVPLLEKAYAKLHGSFESINGGYNYQVIMDMTGGAGYFHRTNELGSAESCFALIASLLRKHAVLAAFMLQNSEDITQERMDAAEAIGVVTNHAYTILRAFETKHGHQLIQLRNPWGQREFTGDWSDTSGMLSKELLKELDHVIAEDGTFWISAEDFMVYFSSDWVVATTSGRFADSDVNTPFFRLESKAKQAVGKSIIVLSQKDRRIEMAASLLSIPVVPLSLSVYRCLEGDYNPRTRSFGELLKEYNSRADAPTSQLRELVVEVDLDPRYVYTLKVNAPTVDGKRVGVYCGRGISFFLRVFATMDIRLEEPSVPDFRPKFPVGTAIAFPQTDDEGNETEAYVCILRSYRDMAPNYVVTAADDDQRKHDVTAQQMKEGAACYKQLVAQGKLKAR</sequence>
<dbReference type="PROSITE" id="PS50203">
    <property type="entry name" value="CALPAIN_CAT"/>
    <property type="match status" value="1"/>
</dbReference>
<evidence type="ECO:0000256" key="1">
    <source>
        <dbReference type="ARBA" id="ARBA00007623"/>
    </source>
</evidence>
<protein>
    <recommendedName>
        <fullName evidence="7">Calpain catalytic domain-containing protein</fullName>
    </recommendedName>
</protein>
<dbReference type="PANTHER" id="PTHR10183">
    <property type="entry name" value="CALPAIN"/>
    <property type="match status" value="1"/>
</dbReference>
<evidence type="ECO:0000256" key="6">
    <source>
        <dbReference type="PROSITE-ProRule" id="PRU00239"/>
    </source>
</evidence>
<dbReference type="PANTHER" id="PTHR10183:SF379">
    <property type="entry name" value="CALPAIN-5"/>
    <property type="match status" value="1"/>
</dbReference>
<dbReference type="SMART" id="SM00230">
    <property type="entry name" value="CysPc"/>
    <property type="match status" value="1"/>
</dbReference>
<dbReference type="GO" id="GO:0004198">
    <property type="term" value="F:calcium-dependent cysteine-type endopeptidase activity"/>
    <property type="evidence" value="ECO:0007669"/>
    <property type="project" value="InterPro"/>
</dbReference>
<name>A0A835YKV9_9STRA</name>
<feature type="active site" evidence="5 6">
    <location>
        <position position="327"/>
    </location>
</feature>
<evidence type="ECO:0000313" key="9">
    <source>
        <dbReference type="Proteomes" id="UP000664859"/>
    </source>
</evidence>
<dbReference type="InterPro" id="IPR036213">
    <property type="entry name" value="Calpain_III_sf"/>
</dbReference>
<evidence type="ECO:0000256" key="4">
    <source>
        <dbReference type="ARBA" id="ARBA00022807"/>
    </source>
</evidence>
<dbReference type="PROSITE" id="PS00139">
    <property type="entry name" value="THIOL_PROTEASE_CYS"/>
    <property type="match status" value="1"/>
</dbReference>
<evidence type="ECO:0000256" key="3">
    <source>
        <dbReference type="ARBA" id="ARBA00022801"/>
    </source>
</evidence>
<dbReference type="InterPro" id="IPR038765">
    <property type="entry name" value="Papain-like_cys_pep_sf"/>
</dbReference>
<feature type="active site" evidence="5 6">
    <location>
        <position position="146"/>
    </location>
</feature>
<dbReference type="InterPro" id="IPR001300">
    <property type="entry name" value="Peptidase_C2_calpain_cat"/>
</dbReference>
<dbReference type="InterPro" id="IPR022684">
    <property type="entry name" value="Calpain_cysteine_protease"/>
</dbReference>
<keyword evidence="9" id="KW-1185">Reference proteome</keyword>
<dbReference type="GO" id="GO:0006508">
    <property type="term" value="P:proteolysis"/>
    <property type="evidence" value="ECO:0007669"/>
    <property type="project" value="UniProtKB-KW"/>
</dbReference>
<evidence type="ECO:0000259" key="7">
    <source>
        <dbReference type="PROSITE" id="PS50203"/>
    </source>
</evidence>
<accession>A0A835YKV9</accession>
<dbReference type="SUPFAM" id="SSF54001">
    <property type="entry name" value="Cysteine proteinases"/>
    <property type="match status" value="1"/>
</dbReference>
<dbReference type="Gene3D" id="3.90.70.10">
    <property type="entry name" value="Cysteine proteinases"/>
    <property type="match status" value="1"/>
</dbReference>
<proteinExistence type="inferred from homology"/>
<dbReference type="InterPro" id="IPR000169">
    <property type="entry name" value="Pept_cys_AS"/>
</dbReference>
<evidence type="ECO:0000256" key="2">
    <source>
        <dbReference type="ARBA" id="ARBA00022670"/>
    </source>
</evidence>
<dbReference type="OrthoDB" id="152370at2759"/>
<keyword evidence="4 6" id="KW-0788">Thiol protease</keyword>
<feature type="active site" evidence="5 6">
    <location>
        <position position="306"/>
    </location>
</feature>
<dbReference type="SUPFAM" id="SSF49758">
    <property type="entry name" value="Calpain large subunit, middle domain (domain III)"/>
    <property type="match status" value="1"/>
</dbReference>
<keyword evidence="3 6" id="KW-0378">Hydrolase</keyword>
<dbReference type="PRINTS" id="PR00704">
    <property type="entry name" value="CALPAIN"/>
</dbReference>
<reference evidence="8" key="1">
    <citation type="submission" date="2021-02" db="EMBL/GenBank/DDBJ databases">
        <title>First Annotated Genome of the Yellow-green Alga Tribonema minus.</title>
        <authorList>
            <person name="Mahan K.M."/>
        </authorList>
    </citation>
    <scope>NUCLEOTIDE SEQUENCE</scope>
    <source>
        <strain evidence="8">UTEX B ZZ1240</strain>
    </source>
</reference>
<keyword evidence="2 6" id="KW-0645">Protease</keyword>
<dbReference type="Proteomes" id="UP000664859">
    <property type="component" value="Unassembled WGS sequence"/>
</dbReference>
<dbReference type="EMBL" id="JAFCMP010000529">
    <property type="protein sequence ID" value="KAG5177134.1"/>
    <property type="molecule type" value="Genomic_DNA"/>
</dbReference>
<dbReference type="CDD" id="cd00044">
    <property type="entry name" value="CysPc"/>
    <property type="match status" value="1"/>
</dbReference>
<comment type="caution">
    <text evidence="8">The sequence shown here is derived from an EMBL/GenBank/DDBJ whole genome shotgun (WGS) entry which is preliminary data.</text>
</comment>
<feature type="domain" description="Calpain catalytic" evidence="7">
    <location>
        <begin position="83"/>
        <end position="383"/>
    </location>
</feature>
<organism evidence="8 9">
    <name type="scientific">Tribonema minus</name>
    <dbReference type="NCBI Taxonomy" id="303371"/>
    <lineage>
        <taxon>Eukaryota</taxon>
        <taxon>Sar</taxon>
        <taxon>Stramenopiles</taxon>
        <taxon>Ochrophyta</taxon>
        <taxon>PX clade</taxon>
        <taxon>Xanthophyceae</taxon>
        <taxon>Tribonematales</taxon>
        <taxon>Tribonemataceae</taxon>
        <taxon>Tribonema</taxon>
    </lineage>
</organism>
<gene>
    <name evidence="8" type="ORF">JKP88DRAFT_333556</name>
</gene>
<dbReference type="Pfam" id="PF00648">
    <property type="entry name" value="Peptidase_C2"/>
    <property type="match status" value="1"/>
</dbReference>
<dbReference type="AlphaFoldDB" id="A0A835YKV9"/>
<evidence type="ECO:0000313" key="8">
    <source>
        <dbReference type="EMBL" id="KAG5177134.1"/>
    </source>
</evidence>
<evidence type="ECO:0000256" key="5">
    <source>
        <dbReference type="PIRSR" id="PIRSR622684-1"/>
    </source>
</evidence>
<comment type="similarity">
    <text evidence="1">Belongs to the peptidase C2 family.</text>
</comment>